<dbReference type="Pfam" id="PF17284">
    <property type="entry name" value="Spermine_synt_N"/>
    <property type="match status" value="1"/>
</dbReference>
<name>A0A443Q727_9ACAR</name>
<dbReference type="Proteomes" id="UP000285301">
    <property type="component" value="Unassembled WGS sequence"/>
</dbReference>
<evidence type="ECO:0000313" key="6">
    <source>
        <dbReference type="EMBL" id="RWR98840.1"/>
    </source>
</evidence>
<dbReference type="CDD" id="cd02440">
    <property type="entry name" value="AdoMet_MTases"/>
    <property type="match status" value="1"/>
</dbReference>
<dbReference type="PROSITE" id="PS51006">
    <property type="entry name" value="PABS_2"/>
    <property type="match status" value="1"/>
</dbReference>
<dbReference type="GO" id="GO:0008295">
    <property type="term" value="P:spermidine biosynthetic process"/>
    <property type="evidence" value="ECO:0007669"/>
    <property type="project" value="TreeGrafter"/>
</dbReference>
<protein>
    <recommendedName>
        <fullName evidence="5">PABS domain-containing protein</fullName>
    </recommendedName>
</protein>
<dbReference type="Gene3D" id="3.40.50.150">
    <property type="entry name" value="Vaccinia Virus protein VP39"/>
    <property type="match status" value="1"/>
</dbReference>
<evidence type="ECO:0000259" key="5">
    <source>
        <dbReference type="PROSITE" id="PS51006"/>
    </source>
</evidence>
<dbReference type="InterPro" id="IPR001045">
    <property type="entry name" value="Spermi_synthase"/>
</dbReference>
<dbReference type="PROSITE" id="PS01330">
    <property type="entry name" value="PABS_1"/>
    <property type="match status" value="1"/>
</dbReference>
<feature type="non-terminal residue" evidence="6">
    <location>
        <position position="230"/>
    </location>
</feature>
<dbReference type="InterPro" id="IPR035246">
    <property type="entry name" value="Spermidine_synt_N"/>
</dbReference>
<organism evidence="6 7">
    <name type="scientific">Dinothrombium tinctorium</name>
    <dbReference type="NCBI Taxonomy" id="1965070"/>
    <lineage>
        <taxon>Eukaryota</taxon>
        <taxon>Metazoa</taxon>
        <taxon>Ecdysozoa</taxon>
        <taxon>Arthropoda</taxon>
        <taxon>Chelicerata</taxon>
        <taxon>Arachnida</taxon>
        <taxon>Acari</taxon>
        <taxon>Acariformes</taxon>
        <taxon>Trombidiformes</taxon>
        <taxon>Prostigmata</taxon>
        <taxon>Anystina</taxon>
        <taxon>Parasitengona</taxon>
        <taxon>Trombidioidea</taxon>
        <taxon>Trombidiidae</taxon>
        <taxon>Dinothrombium</taxon>
    </lineage>
</organism>
<dbReference type="GO" id="GO:0004766">
    <property type="term" value="F:spermidine synthase activity"/>
    <property type="evidence" value="ECO:0007669"/>
    <property type="project" value="TreeGrafter"/>
</dbReference>
<dbReference type="FunFam" id="3.40.50.150:FF:000013">
    <property type="entry name" value="Spermidine synthase"/>
    <property type="match status" value="1"/>
</dbReference>
<dbReference type="InterPro" id="IPR037163">
    <property type="entry name" value="Spermidine_synt_N_sf"/>
</dbReference>
<evidence type="ECO:0000256" key="1">
    <source>
        <dbReference type="ARBA" id="ARBA00007867"/>
    </source>
</evidence>
<comment type="similarity">
    <text evidence="1 4">Belongs to the spermidine/spermine synthase family.</text>
</comment>
<keyword evidence="2 3" id="KW-0808">Transferase</keyword>
<reference evidence="6 7" key="1">
    <citation type="journal article" date="2018" name="Gigascience">
        <title>Genomes of trombidid mites reveal novel predicted allergens and laterally-transferred genes associated with secondary metabolism.</title>
        <authorList>
            <person name="Dong X."/>
            <person name="Chaisiri K."/>
            <person name="Xia D."/>
            <person name="Armstrong S.D."/>
            <person name="Fang Y."/>
            <person name="Donnelly M.J."/>
            <person name="Kadowaki T."/>
            <person name="McGarry J.W."/>
            <person name="Darby A.C."/>
            <person name="Makepeace B.L."/>
        </authorList>
    </citation>
    <scope>NUCLEOTIDE SEQUENCE [LARGE SCALE GENOMIC DNA]</scope>
    <source>
        <strain evidence="6">UoL-WK</strain>
    </source>
</reference>
<comment type="caution">
    <text evidence="6">The sequence shown here is derived from an EMBL/GenBank/DDBJ whole genome shotgun (WGS) entry which is preliminary data.</text>
</comment>
<evidence type="ECO:0000256" key="3">
    <source>
        <dbReference type="PROSITE-ProRule" id="PRU00354"/>
    </source>
</evidence>
<dbReference type="EMBL" id="NCKU01018445">
    <property type="protein sequence ID" value="RWR98840.1"/>
    <property type="molecule type" value="Genomic_DNA"/>
</dbReference>
<feature type="domain" description="PABS" evidence="5">
    <location>
        <begin position="6"/>
        <end position="230"/>
    </location>
</feature>
<feature type="active site" description="Proton acceptor" evidence="3">
    <location>
        <position position="162"/>
    </location>
</feature>
<dbReference type="AlphaFoldDB" id="A0A443Q727"/>
<evidence type="ECO:0000256" key="2">
    <source>
        <dbReference type="ARBA" id="ARBA00022679"/>
    </source>
</evidence>
<dbReference type="InterPro" id="IPR029063">
    <property type="entry name" value="SAM-dependent_MTases_sf"/>
</dbReference>
<dbReference type="InterPro" id="IPR030373">
    <property type="entry name" value="PABS_CS"/>
</dbReference>
<keyword evidence="3" id="KW-0620">Polyamine biosynthesis</keyword>
<evidence type="ECO:0000256" key="4">
    <source>
        <dbReference type="RuleBase" id="RU003836"/>
    </source>
</evidence>
<sequence>MDSHKNGWFTEDELPNSNSFALSIKYERILHSEKSRFQEIIIFESSKFGRCLALNNCIQCTEFDEFSYQESIAFLPLNCHPHPKKVLIIGGGDGGVAREVLKHPLVEEITVCEIDEAVVNAAKKYLPSLACSFANSRVKLVIADGYEFVKNHKQMYDVIITDSSDPVGPAECLFQQVYFQNLREALNPNGIICSQAESYWLYLKLIKNMYKTVKSIFKSVSYASISVPTY</sequence>
<accession>A0A443Q727</accession>
<dbReference type="NCBIfam" id="NF002010">
    <property type="entry name" value="PRK00811.1"/>
    <property type="match status" value="1"/>
</dbReference>
<dbReference type="Pfam" id="PF01564">
    <property type="entry name" value="Spermine_synth"/>
    <property type="match status" value="1"/>
</dbReference>
<gene>
    <name evidence="6" type="ORF">B4U79_13788</name>
</gene>
<dbReference type="NCBIfam" id="NF037959">
    <property type="entry name" value="MFS_SpdSyn"/>
    <property type="match status" value="1"/>
</dbReference>
<dbReference type="GO" id="GO:0005829">
    <property type="term" value="C:cytosol"/>
    <property type="evidence" value="ECO:0007669"/>
    <property type="project" value="TreeGrafter"/>
</dbReference>
<proteinExistence type="inferred from homology"/>
<dbReference type="NCBIfam" id="TIGR00417">
    <property type="entry name" value="speE"/>
    <property type="match status" value="1"/>
</dbReference>
<dbReference type="HAMAP" id="MF_00198">
    <property type="entry name" value="Spermidine_synth"/>
    <property type="match status" value="1"/>
</dbReference>
<evidence type="ECO:0000313" key="7">
    <source>
        <dbReference type="Proteomes" id="UP000285301"/>
    </source>
</evidence>
<dbReference type="PANTHER" id="PTHR11558">
    <property type="entry name" value="SPERMIDINE/SPERMINE SYNTHASE"/>
    <property type="match status" value="1"/>
</dbReference>
<keyword evidence="7" id="KW-1185">Reference proteome</keyword>
<dbReference type="PANTHER" id="PTHR11558:SF11">
    <property type="entry name" value="SPERMIDINE SYNTHASE"/>
    <property type="match status" value="1"/>
</dbReference>
<dbReference type="InterPro" id="IPR030374">
    <property type="entry name" value="PABS"/>
</dbReference>
<dbReference type="Gene3D" id="2.30.140.10">
    <property type="entry name" value="Spermidine synthase, tetramerisation domain"/>
    <property type="match status" value="1"/>
</dbReference>
<dbReference type="STRING" id="1965070.A0A443Q727"/>
<dbReference type="OrthoDB" id="38125at2759"/>
<dbReference type="SUPFAM" id="SSF53335">
    <property type="entry name" value="S-adenosyl-L-methionine-dependent methyltransferases"/>
    <property type="match status" value="1"/>
</dbReference>